<sequence>PFIIFWGVPDTACPGRPDLTSLGVEPEGRVAAFYEDTLGSYPHFLDRDTPINGGLPQHTRLNKHLQKTGEDLAAALPAPRYLGLGVLRWAAWTPQWARDRERQALYLEVDFEAAGQSILTETLREVRRLRPKALWGISPYPTCYTLDPSQTLPLANNTGGCPAPEMELNDQLQWLWKRSSALYPFLSLEKLHGGTSGARLLLSNQIREALRVASMAGTTYDLPVFPLVKSTYTSTNSFLTQADLLFTIGQSAALGAAGVVIWEREDTKAERECADLAQFVRQVLGPYSLNVTTAARLCSSALCQGRGRCIRQKPDSSAYLHMPPVAEKEEEEKLDAVEATDEPATSATTAGEPDEPDPAEMWKKDFQCQWFETSEEAISDQESPKDGASVVGQGGSPEGASSLKDSSLGEPQDGGTTSVTASFSEVPTDNGRQTGYQTVTLLLLLVARELLLVH</sequence>
<dbReference type="SUPFAM" id="SSF51445">
    <property type="entry name" value="(Trans)glycosidases"/>
    <property type="match status" value="1"/>
</dbReference>
<dbReference type="EMBL" id="JANIIK010000117">
    <property type="protein sequence ID" value="KAJ3586444.1"/>
    <property type="molecule type" value="Genomic_DNA"/>
</dbReference>
<feature type="region of interest" description="Disordered" evidence="6">
    <location>
        <begin position="375"/>
        <end position="432"/>
    </location>
</feature>
<keyword evidence="3" id="KW-1015">Disulfide bond</keyword>
<accession>A0A9Q0DCS5</accession>
<dbReference type="EC" id="3.2.1.35" evidence="5"/>
<dbReference type="PANTHER" id="PTHR11769:SF36">
    <property type="entry name" value="HYALURONIDASE"/>
    <property type="match status" value="1"/>
</dbReference>
<evidence type="ECO:0000256" key="3">
    <source>
        <dbReference type="ARBA" id="ARBA00023157"/>
    </source>
</evidence>
<evidence type="ECO:0000313" key="7">
    <source>
        <dbReference type="EMBL" id="KAJ3586444.1"/>
    </source>
</evidence>
<dbReference type="InterPro" id="IPR018155">
    <property type="entry name" value="Hyaluronidase"/>
</dbReference>
<feature type="region of interest" description="Disordered" evidence="6">
    <location>
        <begin position="327"/>
        <end position="360"/>
    </location>
</feature>
<feature type="compositionally biased region" description="Polar residues" evidence="6">
    <location>
        <begin position="414"/>
        <end position="432"/>
    </location>
</feature>
<dbReference type="GO" id="GO:0030214">
    <property type="term" value="P:hyaluronan catabolic process"/>
    <property type="evidence" value="ECO:0007669"/>
    <property type="project" value="TreeGrafter"/>
</dbReference>
<keyword evidence="8" id="KW-1185">Reference proteome</keyword>
<name>A0A9Q0DCS5_9TELE</name>
<dbReference type="GO" id="GO:0031410">
    <property type="term" value="C:cytoplasmic vesicle"/>
    <property type="evidence" value="ECO:0007669"/>
    <property type="project" value="TreeGrafter"/>
</dbReference>
<dbReference type="GO" id="GO:0005975">
    <property type="term" value="P:carbohydrate metabolic process"/>
    <property type="evidence" value="ECO:0007669"/>
    <property type="project" value="InterPro"/>
</dbReference>
<dbReference type="InterPro" id="IPR013785">
    <property type="entry name" value="Aldolase_TIM"/>
</dbReference>
<organism evidence="7 8">
    <name type="scientific">Muraenolepis orangiensis</name>
    <name type="common">Patagonian moray cod</name>
    <dbReference type="NCBI Taxonomy" id="630683"/>
    <lineage>
        <taxon>Eukaryota</taxon>
        <taxon>Metazoa</taxon>
        <taxon>Chordata</taxon>
        <taxon>Craniata</taxon>
        <taxon>Vertebrata</taxon>
        <taxon>Euteleostomi</taxon>
        <taxon>Actinopterygii</taxon>
        <taxon>Neopterygii</taxon>
        <taxon>Teleostei</taxon>
        <taxon>Neoteleostei</taxon>
        <taxon>Acanthomorphata</taxon>
        <taxon>Zeiogadaria</taxon>
        <taxon>Gadariae</taxon>
        <taxon>Gadiformes</taxon>
        <taxon>Muraenolepidoidei</taxon>
        <taxon>Muraenolepididae</taxon>
        <taxon>Muraenolepis</taxon>
    </lineage>
</organism>
<feature type="compositionally biased region" description="Acidic residues" evidence="6">
    <location>
        <begin position="328"/>
        <end position="341"/>
    </location>
</feature>
<dbReference type="Pfam" id="PF01630">
    <property type="entry name" value="Glyco_hydro_56"/>
    <property type="match status" value="2"/>
</dbReference>
<evidence type="ECO:0000256" key="6">
    <source>
        <dbReference type="SAM" id="MobiDB-lite"/>
    </source>
</evidence>
<feature type="non-terminal residue" evidence="7">
    <location>
        <position position="1"/>
    </location>
</feature>
<comment type="catalytic activity">
    <reaction evidence="1 5">
        <text>Random hydrolysis of (1-&gt;4)-linkages between N-acetyl-beta-D-glucosamine and D-glucuronate residues in hyaluronate.</text>
        <dbReference type="EC" id="3.2.1.35"/>
    </reaction>
</comment>
<dbReference type="AlphaFoldDB" id="A0A9Q0DCS5"/>
<evidence type="ECO:0000256" key="5">
    <source>
        <dbReference type="RuleBase" id="RU610713"/>
    </source>
</evidence>
<evidence type="ECO:0000313" key="8">
    <source>
        <dbReference type="Proteomes" id="UP001148018"/>
    </source>
</evidence>
<evidence type="ECO:0000256" key="2">
    <source>
        <dbReference type="ARBA" id="ARBA00008871"/>
    </source>
</evidence>
<keyword evidence="5" id="KW-0378">Hydrolase</keyword>
<keyword evidence="4 5" id="KW-0326">Glycosidase</keyword>
<dbReference type="PANTHER" id="PTHR11769">
    <property type="entry name" value="HYALURONIDASE"/>
    <property type="match status" value="1"/>
</dbReference>
<dbReference type="Gene3D" id="3.20.20.70">
    <property type="entry name" value="Aldolase class I"/>
    <property type="match status" value="2"/>
</dbReference>
<protein>
    <recommendedName>
        <fullName evidence="5">Hyaluronidase</fullName>
        <ecNumber evidence="5">3.2.1.35</ecNumber>
    </recommendedName>
</protein>
<evidence type="ECO:0000256" key="4">
    <source>
        <dbReference type="ARBA" id="ARBA00023295"/>
    </source>
</evidence>
<proteinExistence type="inferred from homology"/>
<dbReference type="Proteomes" id="UP001148018">
    <property type="component" value="Unassembled WGS sequence"/>
</dbReference>
<dbReference type="InterPro" id="IPR017853">
    <property type="entry name" value="GH"/>
</dbReference>
<comment type="caution">
    <text evidence="7">The sequence shown here is derived from an EMBL/GenBank/DDBJ whole genome shotgun (WGS) entry which is preliminary data.</text>
</comment>
<reference evidence="7" key="1">
    <citation type="submission" date="2022-07" db="EMBL/GenBank/DDBJ databases">
        <title>Chromosome-level genome of Muraenolepis orangiensis.</title>
        <authorList>
            <person name="Kim J."/>
        </authorList>
    </citation>
    <scope>NUCLEOTIDE SEQUENCE</scope>
    <source>
        <strain evidence="7">KU_S4_2022</strain>
        <tissue evidence="7">Muscle</tissue>
    </source>
</reference>
<gene>
    <name evidence="7" type="ORF">NHX12_012842</name>
</gene>
<dbReference type="GO" id="GO:0004415">
    <property type="term" value="F:hyalurononglucosaminidase activity"/>
    <property type="evidence" value="ECO:0007669"/>
    <property type="project" value="UniProtKB-UniRule"/>
</dbReference>
<evidence type="ECO:0000256" key="1">
    <source>
        <dbReference type="ARBA" id="ARBA00000251"/>
    </source>
</evidence>
<dbReference type="OrthoDB" id="8951657at2759"/>
<comment type="similarity">
    <text evidence="2 5">Belongs to the glycosyl hydrolase 56 family.</text>
</comment>